<dbReference type="InterPro" id="IPR051557">
    <property type="entry name" value="NipSnap_domain"/>
</dbReference>
<reference evidence="3 4" key="1">
    <citation type="submission" date="2020-06" db="EMBL/GenBank/DDBJ databases">
        <authorList>
            <person name="Li R."/>
            <person name="Bekaert M."/>
        </authorList>
    </citation>
    <scope>NUCLEOTIDE SEQUENCE [LARGE SCALE GENOMIC DNA]</scope>
    <source>
        <strain evidence="4">wild</strain>
    </source>
</reference>
<evidence type="ECO:0000313" key="4">
    <source>
        <dbReference type="Proteomes" id="UP000507470"/>
    </source>
</evidence>
<dbReference type="InterPro" id="IPR012577">
    <property type="entry name" value="NIPSNAP"/>
</dbReference>
<dbReference type="GO" id="GO:0000423">
    <property type="term" value="P:mitophagy"/>
    <property type="evidence" value="ECO:0007669"/>
    <property type="project" value="UniProtKB-ARBA"/>
</dbReference>
<dbReference type="Gene3D" id="3.30.70.100">
    <property type="match status" value="3"/>
</dbReference>
<dbReference type="PANTHER" id="PTHR21017">
    <property type="entry name" value="NIPSNAP-RELATED"/>
    <property type="match status" value="1"/>
</dbReference>
<dbReference type="Pfam" id="PF07978">
    <property type="entry name" value="NIPSNAP"/>
    <property type="match status" value="3"/>
</dbReference>
<protein>
    <submittedName>
        <fullName evidence="3">Protein NipSnap,Protein NipSnap homolog 2,Protein NipSnap homolog 1</fullName>
    </submittedName>
</protein>
<dbReference type="Proteomes" id="UP000507470">
    <property type="component" value="Unassembled WGS sequence"/>
</dbReference>
<dbReference type="GO" id="GO:0005739">
    <property type="term" value="C:mitochondrion"/>
    <property type="evidence" value="ECO:0007669"/>
    <property type="project" value="TreeGrafter"/>
</dbReference>
<dbReference type="AlphaFoldDB" id="A0A6J8EM28"/>
<feature type="domain" description="NIPSNAP" evidence="2">
    <location>
        <begin position="256"/>
        <end position="333"/>
    </location>
</feature>
<sequence length="335" mass="38873">MASIVLKQIFSRTATASCCHVRAITQNSSRCFRTSQILLSNKEAIQEQPQQEEQQTSKNGGFFKNLLRVRTLKPTKESHSSLLSSKETVYEIQFHAVKPEFMEDYLNQFSRFQDLMHEKKTGAKLVASFTVEIGDQDEAVHIWEYKGGYPVLNNATEIYRTDRDFIEYRLARNKMLRSRKNQILLAFSFWPKLEPRNGKNIYEMRSYTLKAGTMIEWANCWARGIQFRGQGEDPVLGVFSQIGDLYMVHHVWGKLARGIENRKTNNEPVGGFFSHLGEQYVVHHLWGYTDLQTRKETREAAWGRPGWDECVAYTVPLIRHMQSRILIPTPFSPLQ</sequence>
<feature type="domain" description="NIPSNAP" evidence="2">
    <location>
        <begin position="90"/>
        <end position="189"/>
    </location>
</feature>
<dbReference type="PANTHER" id="PTHR21017:SF17">
    <property type="entry name" value="PROTEIN NIPSNAP"/>
    <property type="match status" value="1"/>
</dbReference>
<dbReference type="InterPro" id="IPR011008">
    <property type="entry name" value="Dimeric_a/b-barrel"/>
</dbReference>
<comment type="similarity">
    <text evidence="1">Belongs to the NipSnap family.</text>
</comment>
<evidence type="ECO:0000256" key="1">
    <source>
        <dbReference type="ARBA" id="ARBA00005291"/>
    </source>
</evidence>
<dbReference type="EMBL" id="CACVKT020009354">
    <property type="protein sequence ID" value="CAC5421468.1"/>
    <property type="molecule type" value="Genomic_DNA"/>
</dbReference>
<dbReference type="OrthoDB" id="10262843at2759"/>
<accession>A0A6J8EM28</accession>
<gene>
    <name evidence="3" type="ORF">MCOR_53592</name>
</gene>
<dbReference type="SUPFAM" id="SSF54909">
    <property type="entry name" value="Dimeric alpha+beta barrel"/>
    <property type="match status" value="3"/>
</dbReference>
<keyword evidence="4" id="KW-1185">Reference proteome</keyword>
<organism evidence="3 4">
    <name type="scientific">Mytilus coruscus</name>
    <name type="common">Sea mussel</name>
    <dbReference type="NCBI Taxonomy" id="42192"/>
    <lineage>
        <taxon>Eukaryota</taxon>
        <taxon>Metazoa</taxon>
        <taxon>Spiralia</taxon>
        <taxon>Lophotrochozoa</taxon>
        <taxon>Mollusca</taxon>
        <taxon>Bivalvia</taxon>
        <taxon>Autobranchia</taxon>
        <taxon>Pteriomorphia</taxon>
        <taxon>Mytilida</taxon>
        <taxon>Mytiloidea</taxon>
        <taxon>Mytilidae</taxon>
        <taxon>Mytilinae</taxon>
        <taxon>Mytilus</taxon>
    </lineage>
</organism>
<feature type="domain" description="NIPSNAP" evidence="2">
    <location>
        <begin position="202"/>
        <end position="253"/>
    </location>
</feature>
<evidence type="ECO:0000259" key="2">
    <source>
        <dbReference type="Pfam" id="PF07978"/>
    </source>
</evidence>
<proteinExistence type="inferred from homology"/>
<evidence type="ECO:0000313" key="3">
    <source>
        <dbReference type="EMBL" id="CAC5421468.1"/>
    </source>
</evidence>
<name>A0A6J8EM28_MYTCO</name>